<keyword evidence="3" id="KW-1185">Reference proteome</keyword>
<reference evidence="3" key="1">
    <citation type="journal article" date="2019" name="Int. J. Syst. Evol. Microbiol.">
        <title>The Global Catalogue of Microorganisms (GCM) 10K type strain sequencing project: providing services to taxonomists for standard genome sequencing and annotation.</title>
        <authorList>
            <consortium name="The Broad Institute Genomics Platform"/>
            <consortium name="The Broad Institute Genome Sequencing Center for Infectious Disease"/>
            <person name="Wu L."/>
            <person name="Ma J."/>
        </authorList>
    </citation>
    <scope>NUCLEOTIDE SEQUENCE [LARGE SCALE GENOMIC DNA]</scope>
    <source>
        <strain evidence="3">CGMCC 1.12942</strain>
    </source>
</reference>
<dbReference type="EMBL" id="JBHTBW010000002">
    <property type="protein sequence ID" value="MFC7439614.1"/>
    <property type="molecule type" value="Genomic_DNA"/>
</dbReference>
<name>A0ABW2RF88_9BACL</name>
<dbReference type="Proteomes" id="UP001596500">
    <property type="component" value="Unassembled WGS sequence"/>
</dbReference>
<accession>A0ABW2RF88</accession>
<protein>
    <submittedName>
        <fullName evidence="2">Uncharacterized protein</fullName>
    </submittedName>
</protein>
<organism evidence="2 3">
    <name type="scientific">Laceyella putida</name>
    <dbReference type="NCBI Taxonomy" id="110101"/>
    <lineage>
        <taxon>Bacteria</taxon>
        <taxon>Bacillati</taxon>
        <taxon>Bacillota</taxon>
        <taxon>Bacilli</taxon>
        <taxon>Bacillales</taxon>
        <taxon>Thermoactinomycetaceae</taxon>
        <taxon>Laceyella</taxon>
    </lineage>
</organism>
<evidence type="ECO:0000256" key="1">
    <source>
        <dbReference type="SAM" id="MobiDB-lite"/>
    </source>
</evidence>
<sequence length="54" mass="6288">MKREWESNPREEWTDGELANYPAKHDPGTHVTAGIQEAYNLHPDRTVLPDEKKE</sequence>
<feature type="region of interest" description="Disordered" evidence="1">
    <location>
        <begin position="1"/>
        <end position="24"/>
    </location>
</feature>
<proteinExistence type="predicted"/>
<comment type="caution">
    <text evidence="2">The sequence shown here is derived from an EMBL/GenBank/DDBJ whole genome shotgun (WGS) entry which is preliminary data.</text>
</comment>
<feature type="compositionally biased region" description="Basic and acidic residues" evidence="1">
    <location>
        <begin position="1"/>
        <end position="13"/>
    </location>
</feature>
<gene>
    <name evidence="2" type="ORF">ACFQNG_00300</name>
</gene>
<evidence type="ECO:0000313" key="2">
    <source>
        <dbReference type="EMBL" id="MFC7439614.1"/>
    </source>
</evidence>
<dbReference type="RefSeq" id="WP_379862798.1">
    <property type="nucleotide sequence ID" value="NZ_JBHTBW010000002.1"/>
</dbReference>
<evidence type="ECO:0000313" key="3">
    <source>
        <dbReference type="Proteomes" id="UP001596500"/>
    </source>
</evidence>